<dbReference type="InterPro" id="IPR036390">
    <property type="entry name" value="WH_DNA-bd_sf"/>
</dbReference>
<protein>
    <submittedName>
        <fullName evidence="6">LysR family transcriptional regulator</fullName>
    </submittedName>
</protein>
<dbReference type="PANTHER" id="PTHR30346">
    <property type="entry name" value="TRANSCRIPTIONAL DUAL REGULATOR HCAR-RELATED"/>
    <property type="match status" value="1"/>
</dbReference>
<dbReference type="PANTHER" id="PTHR30346:SF29">
    <property type="entry name" value="LYSR SUBSTRATE-BINDING"/>
    <property type="match status" value="1"/>
</dbReference>
<keyword evidence="4" id="KW-0804">Transcription</keyword>
<proteinExistence type="inferred from homology"/>
<feature type="domain" description="HTH lysR-type" evidence="5">
    <location>
        <begin position="1"/>
        <end position="58"/>
    </location>
</feature>
<comment type="caution">
    <text evidence="6">The sequence shown here is derived from an EMBL/GenBank/DDBJ whole genome shotgun (WGS) entry which is preliminary data.</text>
</comment>
<name>A0ABW8EGF8_STRT5</name>
<organism evidence="6 7">
    <name type="scientific">Streptomyces toxytricini</name>
    <name type="common">Actinomyces toxytricini</name>
    <dbReference type="NCBI Taxonomy" id="67369"/>
    <lineage>
        <taxon>Bacteria</taxon>
        <taxon>Bacillati</taxon>
        <taxon>Actinomycetota</taxon>
        <taxon>Actinomycetes</taxon>
        <taxon>Kitasatosporales</taxon>
        <taxon>Streptomycetaceae</taxon>
        <taxon>Streptomyces</taxon>
    </lineage>
</organism>
<dbReference type="SUPFAM" id="SSF46785">
    <property type="entry name" value="Winged helix' DNA-binding domain"/>
    <property type="match status" value="1"/>
</dbReference>
<dbReference type="EMBL" id="JBIUYY010000005">
    <property type="protein sequence ID" value="MFJ2822338.1"/>
    <property type="molecule type" value="Genomic_DNA"/>
</dbReference>
<accession>A0ABW8EGF8</accession>
<dbReference type="InterPro" id="IPR000847">
    <property type="entry name" value="LysR_HTH_N"/>
</dbReference>
<keyword evidence="3" id="KW-0238">DNA-binding</keyword>
<evidence type="ECO:0000256" key="1">
    <source>
        <dbReference type="ARBA" id="ARBA00009437"/>
    </source>
</evidence>
<dbReference type="RefSeq" id="WP_402380781.1">
    <property type="nucleotide sequence ID" value="NZ_JBIUYY010000005.1"/>
</dbReference>
<dbReference type="Gene3D" id="1.10.10.10">
    <property type="entry name" value="Winged helix-like DNA-binding domain superfamily/Winged helix DNA-binding domain"/>
    <property type="match status" value="1"/>
</dbReference>
<dbReference type="InterPro" id="IPR005119">
    <property type="entry name" value="LysR_subst-bd"/>
</dbReference>
<evidence type="ECO:0000256" key="2">
    <source>
        <dbReference type="ARBA" id="ARBA00023015"/>
    </source>
</evidence>
<evidence type="ECO:0000256" key="3">
    <source>
        <dbReference type="ARBA" id="ARBA00023125"/>
    </source>
</evidence>
<sequence>MELRQLKYFAAVVEEGGFTRAAARLHVAQPGISAQIRQLERELGQQLLDRSGGRATPTAVGEAVLPFARAALAAVEGVRRTADEFAGLLRGRVVVGVVSGAIGEGFDIAPVLAGFHAAHPQVEIAMTEDTSERMLAALRGGGGLDLAVVGTSGPGAPPPGVGLRTIVDVPLCAAVPDGHPLLEPPGRTELPLADLEGLPLVSLPRGTGIRAALEHACAAAGFRPRIAFEASAPAQVARLAAGGLGVAVVPEPGAEAGAVAGLRMLRLTRPALRGRVAVAWPVNGPATPAARALLARLCAAFPEAGA</sequence>
<dbReference type="SUPFAM" id="SSF53850">
    <property type="entry name" value="Periplasmic binding protein-like II"/>
    <property type="match status" value="1"/>
</dbReference>
<comment type="similarity">
    <text evidence="1">Belongs to the LysR transcriptional regulatory family.</text>
</comment>
<dbReference type="PROSITE" id="PS50931">
    <property type="entry name" value="HTH_LYSR"/>
    <property type="match status" value="1"/>
</dbReference>
<dbReference type="Pfam" id="PF03466">
    <property type="entry name" value="LysR_substrate"/>
    <property type="match status" value="1"/>
</dbReference>
<dbReference type="PRINTS" id="PR00039">
    <property type="entry name" value="HTHLYSR"/>
</dbReference>
<evidence type="ECO:0000256" key="4">
    <source>
        <dbReference type="ARBA" id="ARBA00023163"/>
    </source>
</evidence>
<dbReference type="Gene3D" id="3.40.190.290">
    <property type="match status" value="1"/>
</dbReference>
<gene>
    <name evidence="6" type="ORF">ACIO7M_14630</name>
</gene>
<dbReference type="InterPro" id="IPR036388">
    <property type="entry name" value="WH-like_DNA-bd_sf"/>
</dbReference>
<evidence type="ECO:0000313" key="6">
    <source>
        <dbReference type="EMBL" id="MFJ2822338.1"/>
    </source>
</evidence>
<evidence type="ECO:0000259" key="5">
    <source>
        <dbReference type="PROSITE" id="PS50931"/>
    </source>
</evidence>
<keyword evidence="7" id="KW-1185">Reference proteome</keyword>
<keyword evidence="2" id="KW-0805">Transcription regulation</keyword>
<evidence type="ECO:0000313" key="7">
    <source>
        <dbReference type="Proteomes" id="UP001617351"/>
    </source>
</evidence>
<dbReference type="Pfam" id="PF00126">
    <property type="entry name" value="HTH_1"/>
    <property type="match status" value="1"/>
</dbReference>
<reference evidence="6 7" key="1">
    <citation type="submission" date="2024-10" db="EMBL/GenBank/DDBJ databases">
        <title>The Natural Products Discovery Center: Release of the First 8490 Sequenced Strains for Exploring Actinobacteria Biosynthetic Diversity.</title>
        <authorList>
            <person name="Kalkreuter E."/>
            <person name="Kautsar S.A."/>
            <person name="Yang D."/>
            <person name="Bader C.D."/>
            <person name="Teijaro C.N."/>
            <person name="Fluegel L."/>
            <person name="Davis C.M."/>
            <person name="Simpson J.R."/>
            <person name="Lauterbach L."/>
            <person name="Steele A.D."/>
            <person name="Gui C."/>
            <person name="Meng S."/>
            <person name="Li G."/>
            <person name="Viehrig K."/>
            <person name="Ye F."/>
            <person name="Su P."/>
            <person name="Kiefer A.F."/>
            <person name="Nichols A."/>
            <person name="Cepeda A.J."/>
            <person name="Yan W."/>
            <person name="Fan B."/>
            <person name="Jiang Y."/>
            <person name="Adhikari A."/>
            <person name="Zheng C.-J."/>
            <person name="Schuster L."/>
            <person name="Cowan T.M."/>
            <person name="Smanski M.J."/>
            <person name="Chevrette M.G."/>
            <person name="De Carvalho L.P.S."/>
            <person name="Shen B."/>
        </authorList>
    </citation>
    <scope>NUCLEOTIDE SEQUENCE [LARGE SCALE GENOMIC DNA]</scope>
    <source>
        <strain evidence="6 7">NPDC087220</strain>
    </source>
</reference>
<dbReference type="Proteomes" id="UP001617351">
    <property type="component" value="Unassembled WGS sequence"/>
</dbReference>